<evidence type="ECO:0000259" key="8">
    <source>
        <dbReference type="Pfam" id="PF08544"/>
    </source>
</evidence>
<dbReference type="InterPro" id="IPR014721">
    <property type="entry name" value="Ribsml_uS5_D2-typ_fold_subgr"/>
</dbReference>
<dbReference type="Pfam" id="PF10509">
    <property type="entry name" value="GalKase_gal_bdg"/>
    <property type="match status" value="1"/>
</dbReference>
<comment type="caution">
    <text evidence="10">The sequence shown here is derived from an EMBL/GenBank/DDBJ whole genome shotgun (WGS) entry which is preliminary data.</text>
</comment>
<dbReference type="PROSITE" id="PS00627">
    <property type="entry name" value="GHMP_KINASES_ATP"/>
    <property type="match status" value="1"/>
</dbReference>
<dbReference type="GO" id="GO:0006012">
    <property type="term" value="P:galactose metabolic process"/>
    <property type="evidence" value="ECO:0007669"/>
    <property type="project" value="UniProtKB-KW"/>
</dbReference>
<keyword evidence="6" id="KW-0119">Carbohydrate metabolism</keyword>
<comment type="similarity">
    <text evidence="1">Belongs to the GHMP kinase family. GalK subfamily.</text>
</comment>
<reference evidence="10 11" key="1">
    <citation type="submission" date="2019-09" db="EMBL/GenBank/DDBJ databases">
        <title>Phylogeny of genus Pseudoclavibacter and closely related genus.</title>
        <authorList>
            <person name="Li Y."/>
        </authorList>
    </citation>
    <scope>NUCLEOTIDE SEQUENCE [LARGE SCALE GENOMIC DNA]</scope>
    <source>
        <strain evidence="10 11">DSM 23821</strain>
    </source>
</reference>
<dbReference type="SUPFAM" id="SSF54211">
    <property type="entry name" value="Ribosomal protein S5 domain 2-like"/>
    <property type="match status" value="1"/>
</dbReference>
<evidence type="ECO:0000313" key="11">
    <source>
        <dbReference type="Proteomes" id="UP000467240"/>
    </source>
</evidence>
<dbReference type="InterPro" id="IPR019539">
    <property type="entry name" value="GalKase_N"/>
</dbReference>
<evidence type="ECO:0000256" key="4">
    <source>
        <dbReference type="ARBA" id="ARBA00022777"/>
    </source>
</evidence>
<feature type="domain" description="GHMP kinase C-terminal" evidence="8">
    <location>
        <begin position="306"/>
        <end position="379"/>
    </location>
</feature>
<dbReference type="Gene3D" id="3.30.230.10">
    <property type="match status" value="1"/>
</dbReference>
<proteinExistence type="inferred from homology"/>
<evidence type="ECO:0000256" key="6">
    <source>
        <dbReference type="ARBA" id="ARBA00023144"/>
    </source>
</evidence>
<dbReference type="EMBL" id="WBJZ01000003">
    <property type="protein sequence ID" value="KAB1660259.1"/>
    <property type="molecule type" value="Genomic_DNA"/>
</dbReference>
<evidence type="ECO:0000256" key="2">
    <source>
        <dbReference type="ARBA" id="ARBA00022679"/>
    </source>
</evidence>
<dbReference type="InterPro" id="IPR036554">
    <property type="entry name" value="GHMP_kinase_C_sf"/>
</dbReference>
<dbReference type="Proteomes" id="UP000467240">
    <property type="component" value="Unassembled WGS sequence"/>
</dbReference>
<feature type="domain" description="Galactokinase N-terminal" evidence="9">
    <location>
        <begin position="12"/>
        <end position="60"/>
    </location>
</feature>
<dbReference type="InterPro" id="IPR000705">
    <property type="entry name" value="Galactokinase"/>
</dbReference>
<evidence type="ECO:0000256" key="3">
    <source>
        <dbReference type="ARBA" id="ARBA00022741"/>
    </source>
</evidence>
<gene>
    <name evidence="10" type="ORF">F8O01_02700</name>
</gene>
<keyword evidence="2" id="KW-0808">Transferase</keyword>
<keyword evidence="11" id="KW-1185">Reference proteome</keyword>
<accession>A0A7J5C025</accession>
<dbReference type="PRINTS" id="PR00959">
    <property type="entry name" value="MEVGALKINASE"/>
</dbReference>
<name>A0A7J5C025_9MICO</name>
<keyword evidence="5" id="KW-0067">ATP-binding</keyword>
<dbReference type="AlphaFoldDB" id="A0A7J5C025"/>
<evidence type="ECO:0008006" key="12">
    <source>
        <dbReference type="Google" id="ProtNLM"/>
    </source>
</evidence>
<dbReference type="SUPFAM" id="SSF55060">
    <property type="entry name" value="GHMP Kinase, C-terminal domain"/>
    <property type="match status" value="1"/>
</dbReference>
<dbReference type="Pfam" id="PF00288">
    <property type="entry name" value="GHMP_kinases_N"/>
    <property type="match status" value="1"/>
</dbReference>
<dbReference type="Pfam" id="PF08544">
    <property type="entry name" value="GHMP_kinases_C"/>
    <property type="match status" value="1"/>
</dbReference>
<evidence type="ECO:0000256" key="1">
    <source>
        <dbReference type="ARBA" id="ARBA00006566"/>
    </source>
</evidence>
<dbReference type="RefSeq" id="WP_158039359.1">
    <property type="nucleotide sequence ID" value="NZ_JACCFV010000001.1"/>
</dbReference>
<dbReference type="InterPro" id="IPR006203">
    <property type="entry name" value="GHMP_knse_ATP-bd_CS"/>
</dbReference>
<evidence type="ECO:0000259" key="9">
    <source>
        <dbReference type="Pfam" id="PF10509"/>
    </source>
</evidence>
<dbReference type="Gene3D" id="3.30.70.890">
    <property type="entry name" value="GHMP kinase, C-terminal domain"/>
    <property type="match status" value="1"/>
</dbReference>
<sequence length="402" mass="42992">MPRDLTSAVHEGFRTSFGVELEGVWSAPGRVSMAGDHTDEHDGLSLAFAIGIRSAVAVRRRDDDRVVIATDLTDERADTDLATIASHDATADWRSYPIGTIRAALEHGRDDEADDSDADDSPARVAATGLDIFLSTDLPVGGGLSSSASVCAAVGIALDELWALGLSRGEIAALGRTAEQTAAGAATGLADHATVLFAEPERAVFYDARGDDADLIEMPELDAHQLVPLVVVTGEHHRNWSGAIAERLADGVTVAEELGCQSLREVRSEELEAAKDRLEPRQYRRARYIVGEIARTLELTRVLRTEGPREIGPILRDSQASLRDDFEVSTERIDRTVEWAQGAGALGARITGAGLGGSVFVLAPESDVGAIVAALERGYREHGWKDPHVVRVAPSAGARRDR</sequence>
<keyword evidence="3" id="KW-0547">Nucleotide-binding</keyword>
<keyword evidence="6" id="KW-0299">Galactose metabolism</keyword>
<keyword evidence="4" id="KW-0418">Kinase</keyword>
<dbReference type="InterPro" id="IPR020568">
    <property type="entry name" value="Ribosomal_Su5_D2-typ_SF"/>
</dbReference>
<feature type="domain" description="GHMP kinase N-terminal" evidence="7">
    <location>
        <begin position="128"/>
        <end position="197"/>
    </location>
</feature>
<dbReference type="InterPro" id="IPR006204">
    <property type="entry name" value="GHMP_kinase_N_dom"/>
</dbReference>
<dbReference type="PANTHER" id="PTHR10457">
    <property type="entry name" value="MEVALONATE KINASE/GALACTOKINASE"/>
    <property type="match status" value="1"/>
</dbReference>
<protein>
    <recommendedName>
        <fullName evidence="12">Galactokinase</fullName>
    </recommendedName>
</protein>
<dbReference type="InterPro" id="IPR013750">
    <property type="entry name" value="GHMP_kinase_C_dom"/>
</dbReference>
<evidence type="ECO:0000313" key="10">
    <source>
        <dbReference type="EMBL" id="KAB1660259.1"/>
    </source>
</evidence>
<evidence type="ECO:0000256" key="5">
    <source>
        <dbReference type="ARBA" id="ARBA00022840"/>
    </source>
</evidence>
<dbReference type="GO" id="GO:0004335">
    <property type="term" value="F:galactokinase activity"/>
    <property type="evidence" value="ECO:0007669"/>
    <property type="project" value="InterPro"/>
</dbReference>
<dbReference type="PRINTS" id="PR00473">
    <property type="entry name" value="GALCTOKINASE"/>
</dbReference>
<dbReference type="PIRSF" id="PIRSF000530">
    <property type="entry name" value="Galactokinase"/>
    <property type="match status" value="1"/>
</dbReference>
<dbReference type="OrthoDB" id="250531at2"/>
<dbReference type="GO" id="GO:0005524">
    <property type="term" value="F:ATP binding"/>
    <property type="evidence" value="ECO:0007669"/>
    <property type="project" value="UniProtKB-KW"/>
</dbReference>
<dbReference type="InterPro" id="IPR006206">
    <property type="entry name" value="Mevalonate/galactokinase"/>
</dbReference>
<dbReference type="PANTHER" id="PTHR10457:SF7">
    <property type="entry name" value="GALACTOKINASE-RELATED"/>
    <property type="match status" value="1"/>
</dbReference>
<evidence type="ECO:0000259" key="7">
    <source>
        <dbReference type="Pfam" id="PF00288"/>
    </source>
</evidence>
<dbReference type="GO" id="GO:0005829">
    <property type="term" value="C:cytosol"/>
    <property type="evidence" value="ECO:0007669"/>
    <property type="project" value="TreeGrafter"/>
</dbReference>
<organism evidence="10 11">
    <name type="scientific">Pseudoclavibacter chungangensis</name>
    <dbReference type="NCBI Taxonomy" id="587635"/>
    <lineage>
        <taxon>Bacteria</taxon>
        <taxon>Bacillati</taxon>
        <taxon>Actinomycetota</taxon>
        <taxon>Actinomycetes</taxon>
        <taxon>Micrococcales</taxon>
        <taxon>Microbacteriaceae</taxon>
        <taxon>Pseudoclavibacter</taxon>
    </lineage>
</organism>